<protein>
    <recommendedName>
        <fullName evidence="3">Reverse transcriptase Ty1/copia-type domain-containing protein</fullName>
    </recommendedName>
</protein>
<dbReference type="AlphaFoldDB" id="A0A6D2K1Y5"/>
<accession>A0A6D2K1Y5</accession>
<dbReference type="CDD" id="cd09272">
    <property type="entry name" value="RNase_HI_RT_Ty1"/>
    <property type="match status" value="1"/>
</dbReference>
<evidence type="ECO:0000313" key="2">
    <source>
        <dbReference type="Proteomes" id="UP000467841"/>
    </source>
</evidence>
<keyword evidence="2" id="KW-1185">Reference proteome</keyword>
<gene>
    <name evidence="1" type="ORF">MERR_LOCUS33283</name>
</gene>
<comment type="caution">
    <text evidence="1">The sequence shown here is derived from an EMBL/GenBank/DDBJ whole genome shotgun (WGS) entry which is preliminary data.</text>
</comment>
<reference evidence="1" key="1">
    <citation type="submission" date="2020-01" db="EMBL/GenBank/DDBJ databases">
        <authorList>
            <person name="Mishra B."/>
        </authorList>
    </citation>
    <scope>NUCLEOTIDE SEQUENCE [LARGE SCALE GENOMIC DNA]</scope>
</reference>
<organism evidence="1 2">
    <name type="scientific">Microthlaspi erraticum</name>
    <dbReference type="NCBI Taxonomy" id="1685480"/>
    <lineage>
        <taxon>Eukaryota</taxon>
        <taxon>Viridiplantae</taxon>
        <taxon>Streptophyta</taxon>
        <taxon>Embryophyta</taxon>
        <taxon>Tracheophyta</taxon>
        <taxon>Spermatophyta</taxon>
        <taxon>Magnoliopsida</taxon>
        <taxon>eudicotyledons</taxon>
        <taxon>Gunneridae</taxon>
        <taxon>Pentapetalae</taxon>
        <taxon>rosids</taxon>
        <taxon>malvids</taxon>
        <taxon>Brassicales</taxon>
        <taxon>Brassicaceae</taxon>
        <taxon>Coluteocarpeae</taxon>
        <taxon>Microthlaspi</taxon>
    </lineage>
</organism>
<sequence>MHDPREPHFNALKRILRYVKGTISHGLHIYRSSPLTLTAYSDDDWAGCPNSRRSTSGYCVFLGDNLLSWSSKRQATVSRSSAEAEYRGVANAVAETVSRSSAEAEYRGVANAVAETTFLRNLLLEMKITIPRATIVYCDNVSAIYLSTNPVQHQRTKHVEIDIHFVRERVAIGEVKVLHVPSARQIADVFTKGLPSALFQEFKNSLSIRSPRR</sequence>
<name>A0A6D2K1Y5_9BRAS</name>
<dbReference type="OrthoDB" id="1099292at2759"/>
<dbReference type="Proteomes" id="UP000467841">
    <property type="component" value="Unassembled WGS sequence"/>
</dbReference>
<evidence type="ECO:0008006" key="3">
    <source>
        <dbReference type="Google" id="ProtNLM"/>
    </source>
</evidence>
<evidence type="ECO:0000313" key="1">
    <source>
        <dbReference type="EMBL" id="CAA7046048.1"/>
    </source>
</evidence>
<dbReference type="PANTHER" id="PTHR11439:SF524">
    <property type="entry name" value="RNA-DIRECTED DNA POLYMERASE, PROTEIN KINASE RLK-PELLE-DLSV FAMILY"/>
    <property type="match status" value="1"/>
</dbReference>
<proteinExistence type="predicted"/>
<dbReference type="EMBL" id="CACVBM020001336">
    <property type="protein sequence ID" value="CAA7046048.1"/>
    <property type="molecule type" value="Genomic_DNA"/>
</dbReference>
<dbReference type="PANTHER" id="PTHR11439">
    <property type="entry name" value="GAG-POL-RELATED RETROTRANSPOSON"/>
    <property type="match status" value="1"/>
</dbReference>